<protein>
    <submittedName>
        <fullName evidence="1">Uncharacterized protein</fullName>
    </submittedName>
</protein>
<keyword evidence="2" id="KW-1185">Reference proteome</keyword>
<gene>
    <name evidence="1" type="ORF">JZO67_004495</name>
</gene>
<name>A0ABV0EXZ2_9ENTE</name>
<evidence type="ECO:0000313" key="1">
    <source>
        <dbReference type="EMBL" id="MEO1772513.1"/>
    </source>
</evidence>
<sequence>MITEPFIGREGAIKNVPIRRKRAKKPNVQIGGIYLCYPREGESWKFPFIGEVENILTNTAVVKIIATQKEDDHLIDKLNNRTVVVLTRMVPRKKADR</sequence>
<dbReference type="Proteomes" id="UP000664357">
    <property type="component" value="Unassembled WGS sequence"/>
</dbReference>
<reference evidence="1 2" key="2">
    <citation type="submission" date="2024-02" db="EMBL/GenBank/DDBJ databases">
        <title>The Genome Sequence of Enterococcus sp. DIV0159.</title>
        <authorList>
            <person name="Earl A."/>
            <person name="Manson A."/>
            <person name="Gilmore M."/>
            <person name="Sanders J."/>
            <person name="Shea T."/>
            <person name="Howe W."/>
            <person name="Livny J."/>
            <person name="Cuomo C."/>
            <person name="Neafsey D."/>
            <person name="Birren B."/>
        </authorList>
    </citation>
    <scope>NUCLEOTIDE SEQUENCE [LARGE SCALE GENOMIC DNA]</scope>
    <source>
        <strain evidence="1 2">665A</strain>
    </source>
</reference>
<accession>A0ABV0EXZ2</accession>
<proteinExistence type="predicted"/>
<evidence type="ECO:0000313" key="2">
    <source>
        <dbReference type="Proteomes" id="UP000664357"/>
    </source>
</evidence>
<dbReference type="EMBL" id="JAFREL020000004">
    <property type="protein sequence ID" value="MEO1772513.1"/>
    <property type="molecule type" value="Genomic_DNA"/>
</dbReference>
<organism evidence="1 2">
    <name type="scientific">Candidatus Enterococcus ferrettii</name>
    <dbReference type="NCBI Taxonomy" id="2815324"/>
    <lineage>
        <taxon>Bacteria</taxon>
        <taxon>Bacillati</taxon>
        <taxon>Bacillota</taxon>
        <taxon>Bacilli</taxon>
        <taxon>Lactobacillales</taxon>
        <taxon>Enterococcaceae</taxon>
        <taxon>Enterococcus</taxon>
    </lineage>
</organism>
<reference evidence="1 2" key="1">
    <citation type="submission" date="2021-03" db="EMBL/GenBank/DDBJ databases">
        <authorList>
            <person name="Gilmore M.S."/>
            <person name="Schwartzman J."/>
            <person name="Van Tyne D."/>
            <person name="Martin M."/>
            <person name="Earl A.M."/>
            <person name="Manson A.L."/>
            <person name="Straub T."/>
            <person name="Salamzade R."/>
            <person name="Saavedra J."/>
            <person name="Lebreton F."/>
            <person name="Prichula J."/>
            <person name="Schaufler K."/>
            <person name="Gaca A."/>
            <person name="Sgardioli B."/>
            <person name="Wagenaar J."/>
            <person name="Strong T."/>
        </authorList>
    </citation>
    <scope>NUCLEOTIDE SEQUENCE [LARGE SCALE GENOMIC DNA]</scope>
    <source>
        <strain evidence="1 2">665A</strain>
    </source>
</reference>
<dbReference type="RefSeq" id="WP_207702696.1">
    <property type="nucleotide sequence ID" value="NZ_JAFREL020000004.1"/>
</dbReference>
<comment type="caution">
    <text evidence="1">The sequence shown here is derived from an EMBL/GenBank/DDBJ whole genome shotgun (WGS) entry which is preliminary data.</text>
</comment>